<accession>A0A345BP00</accession>
<dbReference type="GeneID" id="65114758"/>
<dbReference type="RefSeq" id="YP_010097096.1">
    <property type="nucleotide sequence ID" value="NC_055756.1"/>
</dbReference>
<evidence type="ECO:0000313" key="3">
    <source>
        <dbReference type="Proteomes" id="UP000257457"/>
    </source>
</evidence>
<protein>
    <submittedName>
        <fullName evidence="2">Uncharacterized protein</fullName>
    </submittedName>
</protein>
<evidence type="ECO:0000313" key="2">
    <source>
        <dbReference type="EMBL" id="AXF52171.1"/>
    </source>
</evidence>
<keyword evidence="1" id="KW-1133">Transmembrane helix</keyword>
<dbReference type="Proteomes" id="UP000257457">
    <property type="component" value="Segment"/>
</dbReference>
<evidence type="ECO:0000256" key="1">
    <source>
        <dbReference type="SAM" id="Phobius"/>
    </source>
</evidence>
<sequence length="84" mass="10109">MNEKQKRILIYIVQQALYAIAVILSILIIFIIGSKQQNNSARDYEYEHYCDSIYEANPDYYLDVLVESEEFQNYLDNYGIWWEN</sequence>
<keyword evidence="1" id="KW-0472">Membrane</keyword>
<name>A0A345BP00_9CAUD</name>
<reference evidence="2 3" key="1">
    <citation type="submission" date="2018-06" db="EMBL/GenBank/DDBJ databases">
        <title>Uncovering a Universe of Circular DNA Viruses in Animal Metagenomes.</title>
        <authorList>
            <person name="Tisza M."/>
            <person name="Buck C."/>
            <person name="Pastrana D."/>
            <person name="Welch N."/>
            <person name="Peretti A."/>
        </authorList>
    </citation>
    <scope>NUCLEOTIDE SEQUENCE [LARGE SCALE GENOMIC DNA]</scope>
    <source>
        <strain evidence="2">Ctcc615</strain>
    </source>
</reference>
<feature type="transmembrane region" description="Helical" evidence="1">
    <location>
        <begin position="12"/>
        <end position="32"/>
    </location>
</feature>
<organism evidence="2 3">
    <name type="scientific">crAssphage sp. isolate ctcc615</name>
    <dbReference type="NCBI Taxonomy" id="2989853"/>
    <lineage>
        <taxon>Viruses</taxon>
        <taxon>Duplodnaviria</taxon>
        <taxon>Heunggongvirae</taxon>
        <taxon>Uroviricota</taxon>
        <taxon>Caudoviricetes</taxon>
        <taxon>Crassvirales</taxon>
        <taxon>Intestiviridae</taxon>
        <taxon>Obtuvirinae</taxon>
        <taxon>Wotdevirus</taxon>
        <taxon>Wotdevirus murinus</taxon>
    </lineage>
</organism>
<dbReference type="EMBL" id="MH552500">
    <property type="protein sequence ID" value="AXF52171.1"/>
    <property type="molecule type" value="Genomic_DNA"/>
</dbReference>
<keyword evidence="3" id="KW-1185">Reference proteome</keyword>
<proteinExistence type="predicted"/>
<keyword evidence="1" id="KW-0812">Transmembrane</keyword>